<dbReference type="InParanoid" id="A0A200QEK7"/>
<accession>A0A200QEK7</accession>
<reference evidence="2 3" key="1">
    <citation type="journal article" date="2017" name="Mol. Plant">
        <title>The Genome of Medicinal Plant Macleaya cordata Provides New Insights into Benzylisoquinoline Alkaloids Metabolism.</title>
        <authorList>
            <person name="Liu X."/>
            <person name="Liu Y."/>
            <person name="Huang P."/>
            <person name="Ma Y."/>
            <person name="Qing Z."/>
            <person name="Tang Q."/>
            <person name="Cao H."/>
            <person name="Cheng P."/>
            <person name="Zheng Y."/>
            <person name="Yuan Z."/>
            <person name="Zhou Y."/>
            <person name="Liu J."/>
            <person name="Tang Z."/>
            <person name="Zhuo Y."/>
            <person name="Zhang Y."/>
            <person name="Yu L."/>
            <person name="Huang J."/>
            <person name="Yang P."/>
            <person name="Peng Q."/>
            <person name="Zhang J."/>
            <person name="Jiang W."/>
            <person name="Zhang Z."/>
            <person name="Lin K."/>
            <person name="Ro D.K."/>
            <person name="Chen X."/>
            <person name="Xiong X."/>
            <person name="Shang Y."/>
            <person name="Huang S."/>
            <person name="Zeng J."/>
        </authorList>
    </citation>
    <scope>NUCLEOTIDE SEQUENCE [LARGE SCALE GENOMIC DNA]</scope>
    <source>
        <strain evidence="3">cv. BLH2017</strain>
        <tissue evidence="2">Root</tissue>
    </source>
</reference>
<sequence>MALVIGDGEGSSSFDDENVARSNQRTIMEIQYIRDTEANRRRDSLDRNREKGAQTLWED</sequence>
<evidence type="ECO:0000313" key="2">
    <source>
        <dbReference type="EMBL" id="OVA08847.1"/>
    </source>
</evidence>
<evidence type="ECO:0000256" key="1">
    <source>
        <dbReference type="SAM" id="MobiDB-lite"/>
    </source>
</evidence>
<proteinExistence type="predicted"/>
<keyword evidence="3" id="KW-1185">Reference proteome</keyword>
<comment type="caution">
    <text evidence="2">The sequence shown here is derived from an EMBL/GenBank/DDBJ whole genome shotgun (WGS) entry which is preliminary data.</text>
</comment>
<feature type="compositionally biased region" description="Basic and acidic residues" evidence="1">
    <location>
        <begin position="36"/>
        <end position="52"/>
    </location>
</feature>
<dbReference type="EMBL" id="MVGT01002251">
    <property type="protein sequence ID" value="OVA08847.1"/>
    <property type="molecule type" value="Genomic_DNA"/>
</dbReference>
<dbReference type="AlphaFoldDB" id="A0A200QEK7"/>
<feature type="region of interest" description="Disordered" evidence="1">
    <location>
        <begin position="1"/>
        <end position="22"/>
    </location>
</feature>
<gene>
    <name evidence="2" type="ORF">BVC80_1405g18</name>
</gene>
<evidence type="ECO:0000313" key="3">
    <source>
        <dbReference type="Proteomes" id="UP000195402"/>
    </source>
</evidence>
<dbReference type="Proteomes" id="UP000195402">
    <property type="component" value="Unassembled WGS sequence"/>
</dbReference>
<organism evidence="2 3">
    <name type="scientific">Macleaya cordata</name>
    <name type="common">Five-seeded plume-poppy</name>
    <name type="synonym">Bocconia cordata</name>
    <dbReference type="NCBI Taxonomy" id="56857"/>
    <lineage>
        <taxon>Eukaryota</taxon>
        <taxon>Viridiplantae</taxon>
        <taxon>Streptophyta</taxon>
        <taxon>Embryophyta</taxon>
        <taxon>Tracheophyta</taxon>
        <taxon>Spermatophyta</taxon>
        <taxon>Magnoliopsida</taxon>
        <taxon>Ranunculales</taxon>
        <taxon>Papaveraceae</taxon>
        <taxon>Papaveroideae</taxon>
        <taxon>Macleaya</taxon>
    </lineage>
</organism>
<feature type="region of interest" description="Disordered" evidence="1">
    <location>
        <begin position="36"/>
        <end position="59"/>
    </location>
</feature>
<protein>
    <submittedName>
        <fullName evidence="2">Uncharacterized protein</fullName>
    </submittedName>
</protein>
<name>A0A200QEK7_MACCD</name>